<protein>
    <submittedName>
        <fullName evidence="1">Uncharacterized protein</fullName>
    </submittedName>
</protein>
<sequence>MSIFENSFRLFPRKKTTIYIIKELKETQHSYGNFHL</sequence>
<evidence type="ECO:0000313" key="1">
    <source>
        <dbReference type="EMBL" id="QHS98130.1"/>
    </source>
</evidence>
<dbReference type="EMBL" id="MN739312">
    <property type="protein sequence ID" value="QHS98130.1"/>
    <property type="molecule type" value="Genomic_DNA"/>
</dbReference>
<proteinExistence type="predicted"/>
<name>A0A6C0C170_9ZZZZ</name>
<accession>A0A6C0C170</accession>
<reference evidence="1" key="1">
    <citation type="journal article" date="2020" name="Nature">
        <title>Giant virus diversity and host interactions through global metagenomics.</title>
        <authorList>
            <person name="Schulz F."/>
            <person name="Roux S."/>
            <person name="Paez-Espino D."/>
            <person name="Jungbluth S."/>
            <person name="Walsh D.A."/>
            <person name="Denef V.J."/>
            <person name="McMahon K.D."/>
            <person name="Konstantinidis K.T."/>
            <person name="Eloe-Fadrosh E.A."/>
            <person name="Kyrpides N.C."/>
            <person name="Woyke T."/>
        </authorList>
    </citation>
    <scope>NUCLEOTIDE SEQUENCE</scope>
    <source>
        <strain evidence="1">GVMAG-M-3300020182-84</strain>
    </source>
</reference>
<organism evidence="1">
    <name type="scientific">viral metagenome</name>
    <dbReference type="NCBI Taxonomy" id="1070528"/>
    <lineage>
        <taxon>unclassified sequences</taxon>
        <taxon>metagenomes</taxon>
        <taxon>organismal metagenomes</taxon>
    </lineage>
</organism>
<dbReference type="AlphaFoldDB" id="A0A6C0C170"/>